<accession>A0A4S8LFE3</accession>
<reference evidence="1 2" key="1">
    <citation type="journal article" date="2019" name="Nat. Ecol. Evol.">
        <title>Megaphylogeny resolves global patterns of mushroom evolution.</title>
        <authorList>
            <person name="Varga T."/>
            <person name="Krizsan K."/>
            <person name="Foldi C."/>
            <person name="Dima B."/>
            <person name="Sanchez-Garcia M."/>
            <person name="Sanchez-Ramirez S."/>
            <person name="Szollosi G.J."/>
            <person name="Szarkandi J.G."/>
            <person name="Papp V."/>
            <person name="Albert L."/>
            <person name="Andreopoulos W."/>
            <person name="Angelini C."/>
            <person name="Antonin V."/>
            <person name="Barry K.W."/>
            <person name="Bougher N.L."/>
            <person name="Buchanan P."/>
            <person name="Buyck B."/>
            <person name="Bense V."/>
            <person name="Catcheside P."/>
            <person name="Chovatia M."/>
            <person name="Cooper J."/>
            <person name="Damon W."/>
            <person name="Desjardin D."/>
            <person name="Finy P."/>
            <person name="Geml J."/>
            <person name="Haridas S."/>
            <person name="Hughes K."/>
            <person name="Justo A."/>
            <person name="Karasinski D."/>
            <person name="Kautmanova I."/>
            <person name="Kiss B."/>
            <person name="Kocsube S."/>
            <person name="Kotiranta H."/>
            <person name="LaButti K.M."/>
            <person name="Lechner B.E."/>
            <person name="Liimatainen K."/>
            <person name="Lipzen A."/>
            <person name="Lukacs Z."/>
            <person name="Mihaltcheva S."/>
            <person name="Morgado L.N."/>
            <person name="Niskanen T."/>
            <person name="Noordeloos M.E."/>
            <person name="Ohm R.A."/>
            <person name="Ortiz-Santana B."/>
            <person name="Ovrebo C."/>
            <person name="Racz N."/>
            <person name="Riley R."/>
            <person name="Savchenko A."/>
            <person name="Shiryaev A."/>
            <person name="Soop K."/>
            <person name="Spirin V."/>
            <person name="Szebenyi C."/>
            <person name="Tomsovsky M."/>
            <person name="Tulloss R.E."/>
            <person name="Uehling J."/>
            <person name="Grigoriev I.V."/>
            <person name="Vagvolgyi C."/>
            <person name="Papp T."/>
            <person name="Martin F.M."/>
            <person name="Miettinen O."/>
            <person name="Hibbett D.S."/>
            <person name="Nagy L.G."/>
        </authorList>
    </citation>
    <scope>NUCLEOTIDE SEQUENCE [LARGE SCALE GENOMIC DNA]</scope>
    <source>
        <strain evidence="1 2">CBS 962.96</strain>
    </source>
</reference>
<protein>
    <submittedName>
        <fullName evidence="1">Uncharacterized protein</fullName>
    </submittedName>
</protein>
<dbReference type="OrthoDB" id="3049338at2759"/>
<proteinExistence type="predicted"/>
<organism evidence="1 2">
    <name type="scientific">Dendrothele bispora (strain CBS 962.96)</name>
    <dbReference type="NCBI Taxonomy" id="1314807"/>
    <lineage>
        <taxon>Eukaryota</taxon>
        <taxon>Fungi</taxon>
        <taxon>Dikarya</taxon>
        <taxon>Basidiomycota</taxon>
        <taxon>Agaricomycotina</taxon>
        <taxon>Agaricomycetes</taxon>
        <taxon>Agaricomycetidae</taxon>
        <taxon>Agaricales</taxon>
        <taxon>Agaricales incertae sedis</taxon>
        <taxon>Dendrothele</taxon>
    </lineage>
</organism>
<dbReference type="AlphaFoldDB" id="A0A4S8LFE3"/>
<evidence type="ECO:0000313" key="2">
    <source>
        <dbReference type="Proteomes" id="UP000297245"/>
    </source>
</evidence>
<keyword evidence="2" id="KW-1185">Reference proteome</keyword>
<gene>
    <name evidence="1" type="ORF">K435DRAFT_804081</name>
</gene>
<evidence type="ECO:0000313" key="1">
    <source>
        <dbReference type="EMBL" id="THU87684.1"/>
    </source>
</evidence>
<dbReference type="Proteomes" id="UP000297245">
    <property type="component" value="Unassembled WGS sequence"/>
</dbReference>
<dbReference type="EMBL" id="ML179439">
    <property type="protein sequence ID" value="THU87684.1"/>
    <property type="molecule type" value="Genomic_DNA"/>
</dbReference>
<name>A0A4S8LFE3_DENBC</name>
<sequence length="212" mass="24305">MSNFASQRKSRRVNKKFMKDASEKLLMTSHQKTRQGNIFLVNGKEIISYLYETAYYGITAHIRSSGFNEEESEISRAMKASGKKMFLKNPMSSKRGCSPRLVTAAVYLIHIAIEEWSTGTLLELNWRDYPTLQQFRSSHLDEWHDFWNCLQAYTPSSIGFPNPDIELPSYFGDGSSIYSKEKKDHSVMEVSPEDFYPVSSLSPAQIPKKCPH</sequence>